<reference evidence="1 2" key="1">
    <citation type="journal article" date="2013" name="Genome Announc.">
        <title>Draft Genome Sequence of Helicobacter fennelliae Strain MRY12-0050, Isolated from a Bacteremia Patient.</title>
        <authorList>
            <person name="Rimbara E."/>
            <person name="Matsui M."/>
            <person name="Mori S."/>
            <person name="Suzuki S."/>
            <person name="Suzuki M."/>
            <person name="Kim H."/>
            <person name="Sekizuka T."/>
            <person name="Kuroda M."/>
            <person name="Shibayama K."/>
        </authorList>
    </citation>
    <scope>NUCLEOTIDE SEQUENCE [LARGE SCALE GENOMIC DNA]</scope>
    <source>
        <strain evidence="1 2">MRY12-0050</strain>
    </source>
</reference>
<evidence type="ECO:0000313" key="1">
    <source>
        <dbReference type="EMBL" id="GAD18459.1"/>
    </source>
</evidence>
<dbReference type="STRING" id="1325130.HFN_2387"/>
<sequence length="39" mass="4657">MVGCVFCYLDCDLFWITLRVMMIRFCVCEAKQRESESTE</sequence>
<proteinExistence type="predicted"/>
<dbReference type="EMBL" id="BASD01000005">
    <property type="protein sequence ID" value="GAD18459.1"/>
    <property type="molecule type" value="Genomic_DNA"/>
</dbReference>
<dbReference type="Proteomes" id="UP000018143">
    <property type="component" value="Unassembled WGS sequence"/>
</dbReference>
<protein>
    <submittedName>
        <fullName evidence="1">Uncharacterized protein</fullName>
    </submittedName>
</protein>
<organism evidence="1 2">
    <name type="scientific">Helicobacter fennelliae MRY12-0050</name>
    <dbReference type="NCBI Taxonomy" id="1325130"/>
    <lineage>
        <taxon>Bacteria</taxon>
        <taxon>Pseudomonadati</taxon>
        <taxon>Campylobacterota</taxon>
        <taxon>Epsilonproteobacteria</taxon>
        <taxon>Campylobacterales</taxon>
        <taxon>Helicobacteraceae</taxon>
        <taxon>Helicobacter</taxon>
    </lineage>
</organism>
<name>T1CNX0_9HELI</name>
<gene>
    <name evidence="1" type="ORF">HFN_2387</name>
</gene>
<accession>T1CNX0</accession>
<comment type="caution">
    <text evidence="1">The sequence shown here is derived from an EMBL/GenBank/DDBJ whole genome shotgun (WGS) entry which is preliminary data.</text>
</comment>
<dbReference type="AlphaFoldDB" id="T1CNX0"/>
<keyword evidence="2" id="KW-1185">Reference proteome</keyword>
<evidence type="ECO:0000313" key="2">
    <source>
        <dbReference type="Proteomes" id="UP000018143"/>
    </source>
</evidence>